<evidence type="ECO:0000256" key="1">
    <source>
        <dbReference type="SAM" id="Phobius"/>
    </source>
</evidence>
<dbReference type="EMBL" id="BMHY01000007">
    <property type="protein sequence ID" value="GGG76156.1"/>
    <property type="molecule type" value="Genomic_DNA"/>
</dbReference>
<evidence type="ECO:0000313" key="2">
    <source>
        <dbReference type="EMBL" id="GGG76156.1"/>
    </source>
</evidence>
<dbReference type="InterPro" id="IPR014794">
    <property type="entry name" value="DUF1779"/>
</dbReference>
<dbReference type="AlphaFoldDB" id="A0A917M3X9"/>
<reference evidence="2 3" key="1">
    <citation type="journal article" date="2014" name="Int. J. Syst. Evol. Microbiol.">
        <title>Complete genome sequence of Corynebacterium casei LMG S-19264T (=DSM 44701T), isolated from a smear-ripened cheese.</title>
        <authorList>
            <consortium name="US DOE Joint Genome Institute (JGI-PGF)"/>
            <person name="Walter F."/>
            <person name="Albersmeier A."/>
            <person name="Kalinowski J."/>
            <person name="Ruckert C."/>
        </authorList>
    </citation>
    <scope>NUCLEOTIDE SEQUENCE [LARGE SCALE GENOMIC DNA]</scope>
    <source>
        <strain evidence="2 3">CGMCC 1.15286</strain>
    </source>
</reference>
<comment type="caution">
    <text evidence="2">The sequence shown here is derived from an EMBL/GenBank/DDBJ whole genome shotgun (WGS) entry which is preliminary data.</text>
</comment>
<dbReference type="PROSITE" id="PS51257">
    <property type="entry name" value="PROKAR_LIPOPROTEIN"/>
    <property type="match status" value="1"/>
</dbReference>
<keyword evidence="1" id="KW-0812">Transmembrane</keyword>
<dbReference type="Gene3D" id="3.30.360.40">
    <property type="entry name" value="YwmB-like"/>
    <property type="match status" value="1"/>
</dbReference>
<protein>
    <recommendedName>
        <fullName evidence="4">TATA-box binding protein</fullName>
    </recommendedName>
</protein>
<dbReference type="Proteomes" id="UP000600247">
    <property type="component" value="Unassembled WGS sequence"/>
</dbReference>
<organism evidence="2 3">
    <name type="scientific">Paenibacillus radicis</name>
    <name type="common">ex Gao et al. 2016</name>
    <dbReference type="NCBI Taxonomy" id="1737354"/>
    <lineage>
        <taxon>Bacteria</taxon>
        <taxon>Bacillati</taxon>
        <taxon>Bacillota</taxon>
        <taxon>Bacilli</taxon>
        <taxon>Bacillales</taxon>
        <taxon>Paenibacillaceae</taxon>
        <taxon>Paenibacillus</taxon>
    </lineage>
</organism>
<dbReference type="Pfam" id="PF08680">
    <property type="entry name" value="DUF1779"/>
    <property type="match status" value="1"/>
</dbReference>
<evidence type="ECO:0008006" key="4">
    <source>
        <dbReference type="Google" id="ProtNLM"/>
    </source>
</evidence>
<keyword evidence="1" id="KW-1133">Transmembrane helix</keyword>
<dbReference type="InterPro" id="IPR036209">
    <property type="entry name" value="YwmB-like_sf"/>
</dbReference>
<dbReference type="SUPFAM" id="SSF143842">
    <property type="entry name" value="YwmB-like"/>
    <property type="match status" value="1"/>
</dbReference>
<dbReference type="RefSeq" id="WP_188890569.1">
    <property type="nucleotide sequence ID" value="NZ_BMHY01000007.1"/>
</dbReference>
<name>A0A917M3X9_9BACL</name>
<evidence type="ECO:0000313" key="3">
    <source>
        <dbReference type="Proteomes" id="UP000600247"/>
    </source>
</evidence>
<accession>A0A917M3X9</accession>
<keyword evidence="1" id="KW-0472">Membrane</keyword>
<gene>
    <name evidence="2" type="ORF">GCM10010918_35770</name>
</gene>
<sequence>MKNRKRQQLHARLAVLAAFVILVACGYWAFMQKGNDTVEQSAFQHDIQSLWSWTDKLFTGGAGSAEWSLRWDAEGDGATVGQLVQAMTSEDASSDKSVLYTEGADEATIMLEAYGGELSIHSLPAGRQRRAILQFRTSGEASKQNLLNLVQKVEEGLESADTKYSEGITARGKTEYNDAISRLVKAGQAREIEYYADGGTVSNSYYTDRLKKSVKSGGKEGKLISFQAASHREAGSKQHDLIVGLPLITGDYAKSTP</sequence>
<keyword evidence="3" id="KW-1185">Reference proteome</keyword>
<feature type="transmembrane region" description="Helical" evidence="1">
    <location>
        <begin position="12"/>
        <end position="30"/>
    </location>
</feature>
<proteinExistence type="predicted"/>